<proteinExistence type="predicted"/>
<protein>
    <submittedName>
        <fullName evidence="2">Putative glycosyltransferase</fullName>
        <ecNumber evidence="2">2.4.-.-</ecNumber>
    </submittedName>
</protein>
<feature type="transmembrane region" description="Helical" evidence="1">
    <location>
        <begin position="71"/>
        <end position="91"/>
    </location>
</feature>
<name>A0A396I9R5_MEDTR</name>
<reference evidence="2" key="1">
    <citation type="journal article" date="2018" name="Nat. Plants">
        <title>Whole-genome landscape of Medicago truncatula symbiotic genes.</title>
        <authorList>
            <person name="Pecrix Y."/>
            <person name="Gamas P."/>
            <person name="Carrere S."/>
        </authorList>
    </citation>
    <scope>NUCLEOTIDE SEQUENCE</scope>
    <source>
        <tissue evidence="2">Leaves</tissue>
    </source>
</reference>
<keyword evidence="2" id="KW-0328">Glycosyltransferase</keyword>
<comment type="caution">
    <text evidence="2">The sequence shown here is derived from an EMBL/GenBank/DDBJ whole genome shotgun (WGS) entry which is preliminary data.</text>
</comment>
<evidence type="ECO:0000313" key="2">
    <source>
        <dbReference type="EMBL" id="RHN61548.1"/>
    </source>
</evidence>
<dbReference type="EC" id="2.4.-.-" evidence="2"/>
<dbReference type="Proteomes" id="UP000265566">
    <property type="component" value="Chromosome 4"/>
</dbReference>
<dbReference type="AlphaFoldDB" id="A0A396I9R5"/>
<dbReference type="GO" id="GO:0016757">
    <property type="term" value="F:glycosyltransferase activity"/>
    <property type="evidence" value="ECO:0007669"/>
    <property type="project" value="UniProtKB-KW"/>
</dbReference>
<sequence>MVHTLPFRLVDKNRGKNVIQVTWVLLLKAHRAVDSATWLATVLWDFLGAIKKGLISRQGVAIEKGKLSFRIISMFLVISLAVLDFEVVAYLQGWHFGNTNLHIPHISDFKGCSKWLMLHG</sequence>
<keyword evidence="1" id="KW-1133">Transmembrane helix</keyword>
<organism evidence="2">
    <name type="scientific">Medicago truncatula</name>
    <name type="common">Barrel medic</name>
    <name type="synonym">Medicago tribuloides</name>
    <dbReference type="NCBI Taxonomy" id="3880"/>
    <lineage>
        <taxon>Eukaryota</taxon>
        <taxon>Viridiplantae</taxon>
        <taxon>Streptophyta</taxon>
        <taxon>Embryophyta</taxon>
        <taxon>Tracheophyta</taxon>
        <taxon>Spermatophyta</taxon>
        <taxon>Magnoliopsida</taxon>
        <taxon>eudicotyledons</taxon>
        <taxon>Gunneridae</taxon>
        <taxon>Pentapetalae</taxon>
        <taxon>rosids</taxon>
        <taxon>fabids</taxon>
        <taxon>Fabales</taxon>
        <taxon>Fabaceae</taxon>
        <taxon>Papilionoideae</taxon>
        <taxon>50 kb inversion clade</taxon>
        <taxon>NPAAA clade</taxon>
        <taxon>Hologalegina</taxon>
        <taxon>IRL clade</taxon>
        <taxon>Trifolieae</taxon>
        <taxon>Medicago</taxon>
    </lineage>
</organism>
<accession>A0A396I9R5</accession>
<dbReference type="Gramene" id="rna24022">
    <property type="protein sequence ID" value="RHN61548.1"/>
    <property type="gene ID" value="gene24022"/>
</dbReference>
<keyword evidence="2" id="KW-0808">Transferase</keyword>
<gene>
    <name evidence="2" type="ORF">MtrunA17_Chr4g0037831</name>
</gene>
<evidence type="ECO:0000256" key="1">
    <source>
        <dbReference type="SAM" id="Phobius"/>
    </source>
</evidence>
<keyword evidence="1" id="KW-0812">Transmembrane</keyword>
<keyword evidence="1" id="KW-0472">Membrane</keyword>
<dbReference type="EMBL" id="PSQE01000004">
    <property type="protein sequence ID" value="RHN61548.1"/>
    <property type="molecule type" value="Genomic_DNA"/>
</dbReference>